<evidence type="ECO:0000313" key="1">
    <source>
        <dbReference type="EMBL" id="QDG50689.1"/>
    </source>
</evidence>
<dbReference type="PROSITE" id="PS51257">
    <property type="entry name" value="PROKAR_LIPOPROTEIN"/>
    <property type="match status" value="1"/>
</dbReference>
<dbReference type="EMBL" id="CP041186">
    <property type="protein sequence ID" value="QDG50689.1"/>
    <property type="molecule type" value="Genomic_DNA"/>
</dbReference>
<dbReference type="RefSeq" id="WP_141197181.1">
    <property type="nucleotide sequence ID" value="NZ_CP041186.1"/>
</dbReference>
<keyword evidence="2" id="KW-1185">Reference proteome</keyword>
<sequence>MTVQQDRSGGSTMIGLVALVLVLAGCGEPQLTRHFTDAGRTADATLEPGDAGDADAADTISDDDWYDAQDEVVAPWVHEIDLETAKDATIEPDRVSWPLPEYDYMTEWEVRDIIWAPVSHASYAMARVILEIEQKETEIIFYTRDATLGEIYAKSREDAGN</sequence>
<name>A0A4Y6PRE5_PERCE</name>
<gene>
    <name evidence="1" type="ORF">FIV42_08085</name>
</gene>
<evidence type="ECO:0000313" key="2">
    <source>
        <dbReference type="Proteomes" id="UP000315995"/>
    </source>
</evidence>
<dbReference type="Proteomes" id="UP000315995">
    <property type="component" value="Chromosome"/>
</dbReference>
<proteinExistence type="predicted"/>
<accession>A0A4Y6PRE5</accession>
<reference evidence="1 2" key="1">
    <citation type="submission" date="2019-06" db="EMBL/GenBank/DDBJ databases">
        <title>Persicimonas caeni gen. nov., sp. nov., a predatory bacterium isolated from solar saltern.</title>
        <authorList>
            <person name="Wang S."/>
        </authorList>
    </citation>
    <scope>NUCLEOTIDE SEQUENCE [LARGE SCALE GENOMIC DNA]</scope>
    <source>
        <strain evidence="1 2">YN101</strain>
    </source>
</reference>
<accession>A0A5B8Y1Y4</accession>
<dbReference type="AlphaFoldDB" id="A0A4Y6PRE5"/>
<organism evidence="1 2">
    <name type="scientific">Persicimonas caeni</name>
    <dbReference type="NCBI Taxonomy" id="2292766"/>
    <lineage>
        <taxon>Bacteria</taxon>
        <taxon>Deltaproteobacteria</taxon>
        <taxon>Bradymonadales</taxon>
        <taxon>Bradymonadaceae</taxon>
        <taxon>Persicimonas</taxon>
    </lineage>
</organism>
<protein>
    <submittedName>
        <fullName evidence="1">Uncharacterized protein</fullName>
    </submittedName>
</protein>